<dbReference type="Pfam" id="PF12571">
    <property type="entry name" value="Phage_tail_fib"/>
    <property type="match status" value="1"/>
</dbReference>
<name>A0ABV5HYL9_9RHOB</name>
<evidence type="ECO:0000259" key="1">
    <source>
        <dbReference type="Pfam" id="PF07484"/>
    </source>
</evidence>
<reference evidence="3 4" key="1">
    <citation type="submission" date="2024-09" db="EMBL/GenBank/DDBJ databases">
        <authorList>
            <person name="Sun Q."/>
            <person name="Mori K."/>
        </authorList>
    </citation>
    <scope>NUCLEOTIDE SEQUENCE [LARGE SCALE GENOMIC DNA]</scope>
    <source>
        <strain evidence="3 4">CECT 9424</strain>
    </source>
</reference>
<dbReference type="PANTHER" id="PTHR35191">
    <property type="entry name" value="PROPHAGE SIDE TAIL FIBER PROTEIN HOMOLOG STFQ-RELATED"/>
    <property type="match status" value="1"/>
</dbReference>
<evidence type="ECO:0000313" key="3">
    <source>
        <dbReference type="EMBL" id="MFB9149519.1"/>
    </source>
</evidence>
<dbReference type="RefSeq" id="WP_377068516.1">
    <property type="nucleotide sequence ID" value="NZ_JBHMEC010000011.1"/>
</dbReference>
<protein>
    <submittedName>
        <fullName evidence="3">Phage tail protein</fullName>
    </submittedName>
</protein>
<dbReference type="InterPro" id="IPR051934">
    <property type="entry name" value="Phage_Tail_Fiber_Structural"/>
</dbReference>
<comment type="caution">
    <text evidence="3">The sequence shown here is derived from an EMBL/GenBank/DDBJ whole genome shotgun (WGS) entry which is preliminary data.</text>
</comment>
<organism evidence="3 4">
    <name type="scientific">Roseovarius ramblicola</name>
    <dbReference type="NCBI Taxonomy" id="2022336"/>
    <lineage>
        <taxon>Bacteria</taxon>
        <taxon>Pseudomonadati</taxon>
        <taxon>Pseudomonadota</taxon>
        <taxon>Alphaproteobacteria</taxon>
        <taxon>Rhodobacterales</taxon>
        <taxon>Roseobacteraceae</taxon>
        <taxon>Roseovarius</taxon>
    </lineage>
</organism>
<dbReference type="Gene3D" id="3.90.1340.10">
    <property type="entry name" value="Phage tail collar domain"/>
    <property type="match status" value="1"/>
</dbReference>
<accession>A0ABV5HYL9</accession>
<dbReference type="Pfam" id="PF07484">
    <property type="entry name" value="Collar"/>
    <property type="match status" value="1"/>
</dbReference>
<dbReference type="InterPro" id="IPR037053">
    <property type="entry name" value="Phage_tail_collar_dom_sf"/>
</dbReference>
<dbReference type="InterPro" id="IPR011083">
    <property type="entry name" value="Phage_tail_collar_dom"/>
</dbReference>
<feature type="domain" description="Phage tail collar" evidence="1">
    <location>
        <begin position="308"/>
        <end position="365"/>
    </location>
</feature>
<feature type="domain" description="Phage tail fibre protein N-terminal" evidence="2">
    <location>
        <begin position="2"/>
        <end position="149"/>
    </location>
</feature>
<dbReference type="Proteomes" id="UP001589670">
    <property type="component" value="Unassembled WGS sequence"/>
</dbReference>
<gene>
    <name evidence="3" type="ORF">ACFFU4_07115</name>
</gene>
<evidence type="ECO:0000259" key="2">
    <source>
        <dbReference type="Pfam" id="PF12571"/>
    </source>
</evidence>
<dbReference type="EMBL" id="JBHMEC010000011">
    <property type="protein sequence ID" value="MFB9149519.1"/>
    <property type="molecule type" value="Genomic_DNA"/>
</dbReference>
<evidence type="ECO:0000313" key="4">
    <source>
        <dbReference type="Proteomes" id="UP001589670"/>
    </source>
</evidence>
<proteinExistence type="predicted"/>
<keyword evidence="4" id="KW-1185">Reference proteome</keyword>
<dbReference type="SUPFAM" id="SSF88874">
    <property type="entry name" value="Receptor-binding domain of short tail fibre protein gp12"/>
    <property type="match status" value="1"/>
</dbReference>
<dbReference type="PANTHER" id="PTHR35191:SF1">
    <property type="entry name" value="PROPHAGE SIDE TAIL FIBER PROTEIN HOMOLOG STFQ-RELATED"/>
    <property type="match status" value="1"/>
</dbReference>
<sequence length="450" mass="47009">MNFATIHTTAGLQAMYDADQASVAVSLTHMAVGDGGGAPVTPDEAQVALVGEVYRATINRIFKPDAQGAPARFSAELVVPATEGGFVMREVGVFTDDGTLFAVGNLPETYKPEVAEGSYADTLVRVEFEATNADTVTLILDPNVTMATQNWVVTNMTAATIIPGGTTQQVLTKASNADGDYVWADPTDANIVVNTVEEDQVLADAQTVVNLSIVTTFGLAVYIDGKRLSQGIEADEWQPDPVDETVLTLGQSYTAGTEIILVQNEPAANFPAALLRDANLADVPDKPLARDNLGVPSLTDLQNAVPAGAVMYFARATAPSGWLIADGRAVSRTTYSGLFNAVGTLFGAGNGVDTFNLPDLRGEFLRGHDQGRGVDDGRALGTAQGAATNRVSALRIAGETNISDTIPGDGSWSAGLDVGEAGNPPVPMQARTTGDETRPRNVALLACIKA</sequence>
<dbReference type="InterPro" id="IPR022225">
    <property type="entry name" value="Phage_tail_fibre_N"/>
</dbReference>